<dbReference type="AlphaFoldDB" id="A0A3R7PC24"/>
<feature type="compositionally biased region" description="Basic and acidic residues" evidence="1">
    <location>
        <begin position="110"/>
        <end position="125"/>
    </location>
</feature>
<evidence type="ECO:0000256" key="1">
    <source>
        <dbReference type="SAM" id="MobiDB-lite"/>
    </source>
</evidence>
<evidence type="ECO:0000313" key="3">
    <source>
        <dbReference type="Proteomes" id="UP000283509"/>
    </source>
</evidence>
<feature type="region of interest" description="Disordered" evidence="1">
    <location>
        <begin position="105"/>
        <end position="153"/>
    </location>
</feature>
<organism evidence="2 3">
    <name type="scientific">Penaeus vannamei</name>
    <name type="common">Whiteleg shrimp</name>
    <name type="synonym">Litopenaeus vannamei</name>
    <dbReference type="NCBI Taxonomy" id="6689"/>
    <lineage>
        <taxon>Eukaryota</taxon>
        <taxon>Metazoa</taxon>
        <taxon>Ecdysozoa</taxon>
        <taxon>Arthropoda</taxon>
        <taxon>Crustacea</taxon>
        <taxon>Multicrustacea</taxon>
        <taxon>Malacostraca</taxon>
        <taxon>Eumalacostraca</taxon>
        <taxon>Eucarida</taxon>
        <taxon>Decapoda</taxon>
        <taxon>Dendrobranchiata</taxon>
        <taxon>Penaeoidea</taxon>
        <taxon>Penaeidae</taxon>
        <taxon>Penaeus</taxon>
    </lineage>
</organism>
<keyword evidence="3" id="KW-1185">Reference proteome</keyword>
<gene>
    <name evidence="2" type="ORF">C7M84_025363</name>
</gene>
<accession>A0A3R7PC24</accession>
<name>A0A3R7PC24_PENVA</name>
<dbReference type="EMBL" id="QCYY01000967">
    <property type="protein sequence ID" value="ROT81481.1"/>
    <property type="molecule type" value="Genomic_DNA"/>
</dbReference>
<evidence type="ECO:0000313" key="2">
    <source>
        <dbReference type="EMBL" id="ROT81481.1"/>
    </source>
</evidence>
<feature type="region of interest" description="Disordered" evidence="1">
    <location>
        <begin position="41"/>
        <end position="85"/>
    </location>
</feature>
<sequence length="223" mass="24216">MSRRNVLATAPRNLESGGRISSLAHFGAASLASALTLARTHVSPASSLSRRMSSGSRRATRHQQEKDDEVPQWIPGLGSDKPKPRTLGTSFFGYVPDAFVEKTPYLPSERTADSAKKQAELEKSAGQRSESASEISEQDATSQRDMDASSDEGVVTEEVIVPRRVMSSAAEPWNTDVLDGVREVACCLVNNALSSASSFVDAKDPSRCNRGQRISVMVRWIYV</sequence>
<dbReference type="OrthoDB" id="10620640at2759"/>
<feature type="compositionally biased region" description="Low complexity" evidence="1">
    <location>
        <begin position="41"/>
        <end position="57"/>
    </location>
</feature>
<reference evidence="2 3" key="2">
    <citation type="submission" date="2019-01" db="EMBL/GenBank/DDBJ databases">
        <title>The decoding of complex shrimp genome reveals the adaptation for benthos swimmer, frequently molting mechanism and breeding impact on genome.</title>
        <authorList>
            <person name="Sun Y."/>
            <person name="Gao Y."/>
            <person name="Yu Y."/>
        </authorList>
    </citation>
    <scope>NUCLEOTIDE SEQUENCE [LARGE SCALE GENOMIC DNA]</scope>
    <source>
        <tissue evidence="2">Muscle</tissue>
    </source>
</reference>
<protein>
    <submittedName>
        <fullName evidence="2">Uncharacterized protein</fullName>
    </submittedName>
</protein>
<dbReference type="Proteomes" id="UP000283509">
    <property type="component" value="Unassembled WGS sequence"/>
</dbReference>
<proteinExistence type="predicted"/>
<feature type="compositionally biased region" description="Polar residues" evidence="1">
    <location>
        <begin position="126"/>
        <end position="141"/>
    </location>
</feature>
<reference evidence="2 3" key="1">
    <citation type="submission" date="2018-04" db="EMBL/GenBank/DDBJ databases">
        <authorList>
            <person name="Zhang X."/>
            <person name="Yuan J."/>
            <person name="Li F."/>
            <person name="Xiang J."/>
        </authorList>
    </citation>
    <scope>NUCLEOTIDE SEQUENCE [LARGE SCALE GENOMIC DNA]</scope>
    <source>
        <tissue evidence="2">Muscle</tissue>
    </source>
</reference>
<comment type="caution">
    <text evidence="2">The sequence shown here is derived from an EMBL/GenBank/DDBJ whole genome shotgun (WGS) entry which is preliminary data.</text>
</comment>
<dbReference type="STRING" id="6689.A0A3R7PC24"/>